<dbReference type="NCBIfam" id="TIGR03109">
    <property type="entry name" value="exosort_XrtA"/>
    <property type="match status" value="1"/>
</dbReference>
<sequence length="499" mass="56722">MGSASRLISQYFWLLSVPLLIFGFWAEWQDFVLLWHDSIIYSHGFLVLAGILFLLYSRRQGLANLTIKGSPLALFLLAGASVVLLFAQAADVRFVRLILVPVLIVLWGWSIWGRAFPRVAGGPIMLLLYAAPIWDDLSPLLQHITVYVNDILLQFVDIQATIKEFFIVLDVGTFYVAGGCSGVRYLMVGLFLATFYGQLYYRSHLLTLLLVIIAGILSMLANWLRVFGVIAAGHYTNMETSLIENHEVFGWVIFIFFTLIPLFFISSKLENHFRNEEGNAKAFQELPQPRYTSATWPVISSLLILWPPLVPLVVDAKTKRVSESWHPTLVEANSDWRGPLRHANIWQPEYQNFDIELSGLYVSSDLRQVQLHITGYRSQTQNKELVQFGNKLFNQKEWQLVSTTKRHLVHRYAAAPKRVNETIIRHLSDDSQVILWSWYDVGGVLTDSKIEAKITGALNKILGDSRGALWVLAGRCDGDNDSDCEQQRAVFNRFLANTE</sequence>
<feature type="transmembrane region" description="Helical" evidence="8">
    <location>
        <begin position="248"/>
        <end position="265"/>
    </location>
</feature>
<evidence type="ECO:0000259" key="9">
    <source>
        <dbReference type="Pfam" id="PF11984"/>
    </source>
</evidence>
<dbReference type="GO" id="GO:0005886">
    <property type="term" value="C:plasma membrane"/>
    <property type="evidence" value="ECO:0007669"/>
    <property type="project" value="UniProtKB-SubCell"/>
</dbReference>
<feature type="transmembrane region" description="Helical" evidence="8">
    <location>
        <begin position="69"/>
        <end position="88"/>
    </location>
</feature>
<evidence type="ECO:0000256" key="1">
    <source>
        <dbReference type="ARBA" id="ARBA00004651"/>
    </source>
</evidence>
<dbReference type="NCBIfam" id="TIGR04178">
    <property type="entry name" value="exo_archaeo"/>
    <property type="match status" value="1"/>
</dbReference>
<dbReference type="InterPro" id="IPR019127">
    <property type="entry name" value="Exosortase"/>
</dbReference>
<evidence type="ECO:0000313" key="11">
    <source>
        <dbReference type="Proteomes" id="UP000016540"/>
    </source>
</evidence>
<organism evidence="10 11">
    <name type="scientific">Marinobacter lipolyticus SM19</name>
    <dbReference type="NCBI Taxonomy" id="1318628"/>
    <lineage>
        <taxon>Bacteria</taxon>
        <taxon>Pseudomonadati</taxon>
        <taxon>Pseudomonadota</taxon>
        <taxon>Gammaproteobacteria</taxon>
        <taxon>Pseudomonadales</taxon>
        <taxon>Marinobacteraceae</taxon>
        <taxon>Marinobacter</taxon>
    </lineage>
</organism>
<dbReference type="eggNOG" id="COG1269">
    <property type="taxonomic scope" value="Bacteria"/>
</dbReference>
<feature type="transmembrane region" description="Helical" evidence="8">
    <location>
        <begin position="205"/>
        <end position="228"/>
    </location>
</feature>
<dbReference type="RefSeq" id="WP_012137654.1">
    <property type="nucleotide sequence ID" value="NZ_KE007317.1"/>
</dbReference>
<dbReference type="Pfam" id="PF11984">
    <property type="entry name" value="DUF3485"/>
    <property type="match status" value="1"/>
</dbReference>
<gene>
    <name evidence="10" type="ORF">MARLIPOL_08254</name>
</gene>
<comment type="subcellular location">
    <subcellularLocation>
        <location evidence="1">Cell membrane</location>
        <topology evidence="1">Multi-pass membrane protein</topology>
    </subcellularLocation>
</comment>
<dbReference type="NCBIfam" id="TIGR02602">
    <property type="entry name" value="8TM_EpsH"/>
    <property type="match status" value="1"/>
</dbReference>
<keyword evidence="6 8" id="KW-1133">Transmembrane helix</keyword>
<dbReference type="NCBIfam" id="TIGR02914">
    <property type="entry name" value="EpsI_fam"/>
    <property type="match status" value="1"/>
</dbReference>
<feature type="transmembrane region" description="Helical" evidence="8">
    <location>
        <begin position="94"/>
        <end position="112"/>
    </location>
</feature>
<dbReference type="GO" id="GO:0008233">
    <property type="term" value="F:peptidase activity"/>
    <property type="evidence" value="ECO:0007669"/>
    <property type="project" value="UniProtKB-KW"/>
</dbReference>
<feature type="domain" description="Methanolan biosynthesis EpsI" evidence="9">
    <location>
        <begin position="301"/>
        <end position="496"/>
    </location>
</feature>
<name>R8B2C1_9GAMM</name>
<accession>R8B2C1</accession>
<protein>
    <recommendedName>
        <fullName evidence="9">Methanolan biosynthesis EpsI domain-containing protein</fullName>
    </recommendedName>
</protein>
<dbReference type="Pfam" id="PF09721">
    <property type="entry name" value="Exosortase_EpsH"/>
    <property type="match status" value="1"/>
</dbReference>
<dbReference type="Proteomes" id="UP000016540">
    <property type="component" value="Unassembled WGS sequence"/>
</dbReference>
<dbReference type="InterPro" id="IPR026392">
    <property type="entry name" value="Exo/Archaeosortase_dom"/>
</dbReference>
<evidence type="ECO:0000256" key="4">
    <source>
        <dbReference type="ARBA" id="ARBA00022692"/>
    </source>
</evidence>
<evidence type="ECO:0000256" key="8">
    <source>
        <dbReference type="SAM" id="Phobius"/>
    </source>
</evidence>
<keyword evidence="11" id="KW-1185">Reference proteome</keyword>
<evidence type="ECO:0000313" key="10">
    <source>
        <dbReference type="EMBL" id="EON92730.1"/>
    </source>
</evidence>
<dbReference type="InterPro" id="IPR014263">
    <property type="entry name" value="Methanolan_biosynth_EpsI"/>
</dbReference>
<dbReference type="STRING" id="1318628.MARLIPOL_08254"/>
<dbReference type="GO" id="GO:0006508">
    <property type="term" value="P:proteolysis"/>
    <property type="evidence" value="ECO:0007669"/>
    <property type="project" value="UniProtKB-KW"/>
</dbReference>
<keyword evidence="2" id="KW-1003">Cell membrane</keyword>
<evidence type="ECO:0000256" key="3">
    <source>
        <dbReference type="ARBA" id="ARBA00022670"/>
    </source>
</evidence>
<evidence type="ECO:0000256" key="2">
    <source>
        <dbReference type="ARBA" id="ARBA00022475"/>
    </source>
</evidence>
<feature type="transmembrane region" description="Helical" evidence="8">
    <location>
        <begin position="7"/>
        <end position="26"/>
    </location>
</feature>
<dbReference type="InterPro" id="IPR017540">
    <property type="entry name" value="Exosortase-1"/>
</dbReference>
<dbReference type="OrthoDB" id="9797363at2"/>
<reference evidence="10 11" key="1">
    <citation type="journal article" date="2013" name="Genome Announc.">
        <title>Draft Genome Sequence of the Moderately Halophilic Bacterium Marinobacter lipolyticus Strain SM19.</title>
        <authorList>
            <person name="Papke R.T."/>
            <person name="de la Haba R.R."/>
            <person name="Infante-Dominguez C."/>
            <person name="Perez D."/>
            <person name="Sanchez-Porro C."/>
            <person name="Lapierre P."/>
            <person name="Ventosa A."/>
        </authorList>
    </citation>
    <scope>NUCLEOTIDE SEQUENCE [LARGE SCALE GENOMIC DNA]</scope>
    <source>
        <strain evidence="10 11">SM19</strain>
    </source>
</reference>
<feature type="transmembrane region" description="Helical" evidence="8">
    <location>
        <begin position="38"/>
        <end position="57"/>
    </location>
</feature>
<evidence type="ECO:0000256" key="5">
    <source>
        <dbReference type="ARBA" id="ARBA00022801"/>
    </source>
</evidence>
<dbReference type="HOGENOM" id="CLU_039817_1_0_6"/>
<feature type="transmembrane region" description="Helical" evidence="8">
    <location>
        <begin position="174"/>
        <end position="193"/>
    </location>
</feature>
<evidence type="ECO:0000256" key="7">
    <source>
        <dbReference type="ARBA" id="ARBA00023136"/>
    </source>
</evidence>
<dbReference type="InterPro" id="IPR013426">
    <property type="entry name" value="EpsH-like"/>
</dbReference>
<evidence type="ECO:0000256" key="6">
    <source>
        <dbReference type="ARBA" id="ARBA00022989"/>
    </source>
</evidence>
<comment type="caution">
    <text evidence="10">The sequence shown here is derived from an EMBL/GenBank/DDBJ whole genome shotgun (WGS) entry which is preliminary data.</text>
</comment>
<keyword evidence="7 8" id="KW-0472">Membrane</keyword>
<dbReference type="AlphaFoldDB" id="R8B2C1"/>
<keyword evidence="4 8" id="KW-0812">Transmembrane</keyword>
<proteinExistence type="predicted"/>
<dbReference type="PATRIC" id="fig|1318628.3.peg.1655"/>
<keyword evidence="5" id="KW-0378">Hydrolase</keyword>
<dbReference type="EMBL" id="ASAD01000010">
    <property type="protein sequence ID" value="EON92730.1"/>
    <property type="molecule type" value="Genomic_DNA"/>
</dbReference>
<keyword evidence="3" id="KW-0645">Protease</keyword>